<dbReference type="Proteomes" id="UP000249218">
    <property type="component" value="Unassembled WGS sequence"/>
</dbReference>
<reference evidence="3 4" key="1">
    <citation type="journal article" date="2017" name="BMC Biol.">
        <title>Genomic innovations, transcriptional plasticity and gene loss underlying the evolution and divergence of two highly polyphagous and invasive Helicoverpa pest species.</title>
        <authorList>
            <person name="Pearce S.L."/>
            <person name="Clarke D.F."/>
            <person name="East P.D."/>
            <person name="Elfekih S."/>
            <person name="Gordon K.H."/>
            <person name="Jermiin L.S."/>
            <person name="McGaughran A."/>
            <person name="Oakeshott J.G."/>
            <person name="Papanikolaou A."/>
            <person name="Perera O.P."/>
            <person name="Rane R.V."/>
            <person name="Richards S."/>
            <person name="Tay W.T."/>
            <person name="Walsh T.K."/>
            <person name="Anderson A."/>
            <person name="Anderson C.J."/>
            <person name="Asgari S."/>
            <person name="Board P.G."/>
            <person name="Bretschneider A."/>
            <person name="Campbell P.M."/>
            <person name="Chertemps T."/>
            <person name="Christeller J.T."/>
            <person name="Coppin C.W."/>
            <person name="Downes S.J."/>
            <person name="Duan G."/>
            <person name="Farnsworth C.A."/>
            <person name="Good R.T."/>
            <person name="Han L.B."/>
            <person name="Han Y.C."/>
            <person name="Hatje K."/>
            <person name="Horne I."/>
            <person name="Huang Y.P."/>
            <person name="Hughes D.S."/>
            <person name="Jacquin-Joly E."/>
            <person name="James W."/>
            <person name="Jhangiani S."/>
            <person name="Kollmar M."/>
            <person name="Kuwar S.S."/>
            <person name="Li S."/>
            <person name="Liu N.Y."/>
            <person name="Maibeche M.T."/>
            <person name="Miller J.R."/>
            <person name="Montagne N."/>
            <person name="Perry T."/>
            <person name="Qu J."/>
            <person name="Song S.V."/>
            <person name="Sutton G.G."/>
            <person name="Vogel H."/>
            <person name="Walenz B.P."/>
            <person name="Xu W."/>
            <person name="Zhang H.J."/>
            <person name="Zou Z."/>
            <person name="Batterham P."/>
            <person name="Edwards O.R."/>
            <person name="Feyereisen R."/>
            <person name="Gibbs R.A."/>
            <person name="Heckel D.G."/>
            <person name="McGrath A."/>
            <person name="Robin C."/>
            <person name="Scherer S.E."/>
            <person name="Worley K.C."/>
            <person name="Wu Y.D."/>
        </authorList>
    </citation>
    <scope>NUCLEOTIDE SEQUENCE [LARGE SCALE GENOMIC DNA]</scope>
    <source>
        <strain evidence="3">Harm_GR_Male_#8</strain>
        <tissue evidence="3">Whole organism</tissue>
    </source>
</reference>
<dbReference type="SUPFAM" id="SSF48452">
    <property type="entry name" value="TPR-like"/>
    <property type="match status" value="1"/>
</dbReference>
<protein>
    <submittedName>
        <fullName evidence="3">Uncharacterized protein</fullName>
    </submittedName>
</protein>
<keyword evidence="2" id="KW-0802">TPR repeat</keyword>
<evidence type="ECO:0000313" key="4">
    <source>
        <dbReference type="Proteomes" id="UP000249218"/>
    </source>
</evidence>
<dbReference type="AlphaFoldDB" id="A0A2W1BVJ3"/>
<dbReference type="InterPro" id="IPR029063">
    <property type="entry name" value="SAM-dependent_MTases_sf"/>
</dbReference>
<keyword evidence="4" id="KW-1185">Reference proteome</keyword>
<dbReference type="GO" id="GO:0005634">
    <property type="term" value="C:nucleus"/>
    <property type="evidence" value="ECO:0007669"/>
    <property type="project" value="TreeGrafter"/>
</dbReference>
<gene>
    <name evidence="3" type="primary">HaOG203109</name>
    <name evidence="3" type="ORF">B5X24_HaOG203109</name>
</gene>
<dbReference type="GO" id="GO:0042054">
    <property type="term" value="F:histone methyltransferase activity"/>
    <property type="evidence" value="ECO:0007669"/>
    <property type="project" value="TreeGrafter"/>
</dbReference>
<accession>A0A2W1BVJ3</accession>
<dbReference type="SUPFAM" id="SSF53335">
    <property type="entry name" value="S-adenosyl-L-methionine-dependent methyltransferases"/>
    <property type="match status" value="1"/>
</dbReference>
<proteinExistence type="predicted"/>
<dbReference type="PANTHER" id="PTHR11006">
    <property type="entry name" value="PROTEIN ARGININE N-METHYLTRANSFERASE"/>
    <property type="match status" value="1"/>
</dbReference>
<dbReference type="InterPro" id="IPR019734">
    <property type="entry name" value="TPR_rpt"/>
</dbReference>
<keyword evidence="1" id="KW-0949">S-adenosyl-L-methionine</keyword>
<dbReference type="OrthoDB" id="5980806at2759"/>
<dbReference type="Gene3D" id="3.40.50.150">
    <property type="entry name" value="Vaccinia Virus protein VP39"/>
    <property type="match status" value="1"/>
</dbReference>
<name>A0A2W1BVJ3_HELAM</name>
<dbReference type="CDD" id="cd02440">
    <property type="entry name" value="AdoMet_MTases"/>
    <property type="match status" value="1"/>
</dbReference>
<dbReference type="EMBL" id="KZ149923">
    <property type="protein sequence ID" value="PZC77665.1"/>
    <property type="molecule type" value="Genomic_DNA"/>
</dbReference>
<evidence type="ECO:0000313" key="3">
    <source>
        <dbReference type="EMBL" id="PZC77665.1"/>
    </source>
</evidence>
<evidence type="ECO:0000256" key="2">
    <source>
        <dbReference type="PROSITE-ProRule" id="PRU00339"/>
    </source>
</evidence>
<dbReference type="InterPro" id="IPR011990">
    <property type="entry name" value="TPR-like_helical_dom_sf"/>
</dbReference>
<feature type="repeat" description="TPR" evidence="2">
    <location>
        <begin position="81"/>
        <end position="114"/>
    </location>
</feature>
<sequence>MADVAYNYIILAQQLATNNSYRQAFDMYLCAFEKQPRIRKKFEIEFRAVLSRMNEELAEIDNKADIFANFEKAIRLFPGNVDLLNEIGRYLYRYGYFSEALCHFEKALNIDNSFVSIEKNLNNAKSFLFPRCKFRILNDKVRNDAYRQAIRSTVSNRDSVLDIDTGTGLLALYANERNPIVITACESSTTMARLAECVMEENGAHEVVIINKPSVVLNFSDIYGTRSVLLTDTIDAGLFGEYILQSICHAWENLLQENTRVIPGRAEYFVTGISCEELNRKYKLSLHTKDMLNVPTMNVHTTTYFGETYYGEDVDLYDGLKYMSEPQSLFTIDFNNYHDVCEKLYRQEPYTARLTANQDGEMNMVVGWFNLYLTDEIMITTDPRLEYKATAWPQAVFFDVLPKKLRKDETANVSFLTYGGRLTTLPDSTKITRISPETLAFLNDIEYMEMIRKSIATVCVYLGQTFDISEVDIVDLSPFPVFGVLMMKRQANSLTCHVKMADDKAFLLDVLRANGIAIEKVNILVSDNWSHDVFKEKKYHVIFSNIIEFNGDIDVRRKRIVHHLNNSHLLEGGLFLPRSVTIMGQLISSKWLETNNRVSDDNVDYRLARHVNRYQVSQAVYLDITRMDYEALSEEFVISCCESMQSGVIDVPVVQDGECNAVLCWYKVQLIEDWNEITTKRSNSFVESMAYLASPNVRAFRGDQVNVLKCVDPDGSFKLVLDMEPY</sequence>
<evidence type="ECO:0000256" key="1">
    <source>
        <dbReference type="ARBA" id="ARBA00022691"/>
    </source>
</evidence>
<dbReference type="InterPro" id="IPR025799">
    <property type="entry name" value="Arg_MeTrfase"/>
</dbReference>
<dbReference type="Gene3D" id="1.25.40.10">
    <property type="entry name" value="Tetratricopeptide repeat domain"/>
    <property type="match status" value="1"/>
</dbReference>
<dbReference type="PANTHER" id="PTHR11006:SF60">
    <property type="entry name" value="PROTEIN ARGININE N-METHYLTRANSFERASE 9"/>
    <property type="match status" value="1"/>
</dbReference>
<dbReference type="PROSITE" id="PS50005">
    <property type="entry name" value="TPR"/>
    <property type="match status" value="1"/>
</dbReference>
<organism evidence="3 4">
    <name type="scientific">Helicoverpa armigera</name>
    <name type="common">Cotton bollworm</name>
    <name type="synonym">Heliothis armigera</name>
    <dbReference type="NCBI Taxonomy" id="29058"/>
    <lineage>
        <taxon>Eukaryota</taxon>
        <taxon>Metazoa</taxon>
        <taxon>Ecdysozoa</taxon>
        <taxon>Arthropoda</taxon>
        <taxon>Hexapoda</taxon>
        <taxon>Insecta</taxon>
        <taxon>Pterygota</taxon>
        <taxon>Neoptera</taxon>
        <taxon>Endopterygota</taxon>
        <taxon>Lepidoptera</taxon>
        <taxon>Glossata</taxon>
        <taxon>Ditrysia</taxon>
        <taxon>Noctuoidea</taxon>
        <taxon>Noctuidae</taxon>
        <taxon>Heliothinae</taxon>
        <taxon>Helicoverpa</taxon>
    </lineage>
</organism>
<dbReference type="Gene3D" id="2.70.160.11">
    <property type="entry name" value="Hnrnp arginine n-methyltransferase1"/>
    <property type="match status" value="2"/>
</dbReference>
<dbReference type="GO" id="GO:0016274">
    <property type="term" value="F:protein-arginine N-methyltransferase activity"/>
    <property type="evidence" value="ECO:0007669"/>
    <property type="project" value="InterPro"/>
</dbReference>